<comment type="caution">
    <text evidence="1">The sequence shown here is derived from an EMBL/GenBank/DDBJ whole genome shotgun (WGS) entry which is preliminary data.</text>
</comment>
<gene>
    <name evidence="1" type="ORF">AAAU18_08480</name>
</gene>
<proteinExistence type="predicted"/>
<dbReference type="EMBL" id="JBBNGJ010000005">
    <property type="protein sequence ID" value="MEQ2592939.1"/>
    <property type="molecule type" value="Genomic_DNA"/>
</dbReference>
<evidence type="ECO:0000313" key="2">
    <source>
        <dbReference type="Proteomes" id="UP001494672"/>
    </source>
</evidence>
<dbReference type="InterPro" id="IPR018247">
    <property type="entry name" value="EF_Hand_1_Ca_BS"/>
</dbReference>
<name>A0ABV1I9P8_9FIRM</name>
<evidence type="ECO:0008006" key="3">
    <source>
        <dbReference type="Google" id="ProtNLM"/>
    </source>
</evidence>
<sequence length="305" mass="34362">MVKSEKYNNTILAVAEDDSVDEVECMMRNKSVQIVGVLLALTGITYVGSGCQSIQDKLDVIQSQTTTREVSIAEEMISEEKNTEKSIVTEQKTETDVADDIPSEENIDDAVYLTQYEEIISRYIELNHQKLEYGDLTNIEFPYETADDVYARYNVMLVLEELDNVGYVIDDIDGDGVKELIIADMTSPLIYDIYTMDGDVPKLVAASWERSNTTYCGNHFCTEGSGGAANFIVSYKVFKGNEMQTEYYLYTDLLENGESVFFYTTNSIMDKNNDNLITQEEYNGIKEETESGGCVYPGLKTMVEQ</sequence>
<evidence type="ECO:0000313" key="1">
    <source>
        <dbReference type="EMBL" id="MEQ2592939.1"/>
    </source>
</evidence>
<accession>A0ABV1I9P8</accession>
<dbReference type="PROSITE" id="PS00018">
    <property type="entry name" value="EF_HAND_1"/>
    <property type="match status" value="1"/>
</dbReference>
<organism evidence="1 2">
    <name type="scientific">Coprococcus aceti</name>
    <dbReference type="NCBI Taxonomy" id="2981786"/>
    <lineage>
        <taxon>Bacteria</taxon>
        <taxon>Bacillati</taxon>
        <taxon>Bacillota</taxon>
        <taxon>Clostridia</taxon>
        <taxon>Lachnospirales</taxon>
        <taxon>Lachnospiraceae</taxon>
        <taxon>Coprococcus</taxon>
    </lineage>
</organism>
<dbReference type="Proteomes" id="UP001494672">
    <property type="component" value="Unassembled WGS sequence"/>
</dbReference>
<protein>
    <recommendedName>
        <fullName evidence="3">EF-hand domain-containing protein</fullName>
    </recommendedName>
</protein>
<reference evidence="1 2" key="1">
    <citation type="submission" date="2024-04" db="EMBL/GenBank/DDBJ databases">
        <title>Human intestinal bacterial collection.</title>
        <authorList>
            <person name="Pauvert C."/>
            <person name="Hitch T.C.A."/>
            <person name="Clavel T."/>
        </authorList>
    </citation>
    <scope>NUCLEOTIDE SEQUENCE [LARGE SCALE GENOMIC DNA]</scope>
    <source>
        <strain evidence="1 2">CLA-AA-H181</strain>
    </source>
</reference>
<keyword evidence="2" id="KW-1185">Reference proteome</keyword>
<dbReference type="RefSeq" id="WP_055146841.1">
    <property type="nucleotide sequence ID" value="NZ_JBBNGJ010000005.1"/>
</dbReference>